<dbReference type="PIRSF" id="PIRSF002849">
    <property type="entry name" value="AAA_ATPase_chaperone_MoxR_prd"/>
    <property type="match status" value="1"/>
</dbReference>
<name>A0ABT6NBK8_9FIRM</name>
<reference evidence="2 3" key="1">
    <citation type="submission" date="2023-04" db="EMBL/GenBank/DDBJ databases">
        <title>Fusibacter bizertensis strain WBS, isolated from littoral bottom sediments of the Arctic seas - biochemical and genomic analysis.</title>
        <authorList>
            <person name="Brioukhanov A.L."/>
        </authorList>
    </citation>
    <scope>NUCLEOTIDE SEQUENCE [LARGE SCALE GENOMIC DNA]</scope>
    <source>
        <strain evidence="2 3">WBS</strain>
    </source>
</reference>
<dbReference type="CDD" id="cd00009">
    <property type="entry name" value="AAA"/>
    <property type="match status" value="1"/>
</dbReference>
<dbReference type="InterPro" id="IPR041628">
    <property type="entry name" value="ChlI/MoxR_AAA_lid"/>
</dbReference>
<protein>
    <submittedName>
        <fullName evidence="2">MoxR family ATPase</fullName>
    </submittedName>
</protein>
<dbReference type="RefSeq" id="WP_281093605.1">
    <property type="nucleotide sequence ID" value="NZ_JARYZI010000003.1"/>
</dbReference>
<keyword evidence="3" id="KW-1185">Reference proteome</keyword>
<dbReference type="PANTHER" id="PTHR42759:SF5">
    <property type="entry name" value="METHANOL DEHYDROGENASE REGULATOR"/>
    <property type="match status" value="1"/>
</dbReference>
<dbReference type="Pfam" id="PF07726">
    <property type="entry name" value="AAA_3"/>
    <property type="match status" value="1"/>
</dbReference>
<proteinExistence type="predicted"/>
<dbReference type="Gene3D" id="3.40.50.300">
    <property type="entry name" value="P-loop containing nucleotide triphosphate hydrolases"/>
    <property type="match status" value="1"/>
</dbReference>
<accession>A0ABT6NBK8</accession>
<dbReference type="SUPFAM" id="SSF52540">
    <property type="entry name" value="P-loop containing nucleoside triphosphate hydrolases"/>
    <property type="match status" value="1"/>
</dbReference>
<gene>
    <name evidence="2" type="ORF">QE109_06475</name>
</gene>
<dbReference type="InterPro" id="IPR027417">
    <property type="entry name" value="P-loop_NTPase"/>
</dbReference>
<evidence type="ECO:0000259" key="1">
    <source>
        <dbReference type="SMART" id="SM00382"/>
    </source>
</evidence>
<comment type="caution">
    <text evidence="2">The sequence shown here is derived from an EMBL/GenBank/DDBJ whole genome shotgun (WGS) entry which is preliminary data.</text>
</comment>
<evidence type="ECO:0000313" key="2">
    <source>
        <dbReference type="EMBL" id="MDH8677784.1"/>
    </source>
</evidence>
<dbReference type="Pfam" id="PF17863">
    <property type="entry name" value="AAA_lid_2"/>
    <property type="match status" value="1"/>
</dbReference>
<dbReference type="Proteomes" id="UP001158045">
    <property type="component" value="Unassembled WGS sequence"/>
</dbReference>
<dbReference type="InterPro" id="IPR050764">
    <property type="entry name" value="CbbQ/NirQ/NorQ/GpvN"/>
</dbReference>
<dbReference type="InterPro" id="IPR011703">
    <property type="entry name" value="ATPase_AAA-3"/>
</dbReference>
<dbReference type="Gene3D" id="1.10.8.80">
    <property type="entry name" value="Magnesium chelatase subunit I, C-Terminal domain"/>
    <property type="match status" value="1"/>
</dbReference>
<sequence>MTEIFEMAKKLKTNIQKVIVGKDDVIDLITTSMICSGHVLLEDLPGTGKTLLARALAKSFDAEFSRIQFTPDLLPSDLTGLNFFNQSTNAFQFKKGPLMSQIVLADEINRATPRTQSSLLEAMAEKQITVDGETYELKDPFLVLATQNPIETGGTFPLPEAQLDRFFMQLSMGYPNRQDTIQILKRFRTENPLDNLATAISVSELSFAKNNYTSVHFSEVLMDYLMDIVEGTRSHKDVEMGVSPRGALALFNGAQAYAAVKNRNYVTPDDIKALVNPILGHRMILKDAYSKRTSSILKEIVEQIVVPTEKY</sequence>
<organism evidence="2 3">
    <name type="scientific">Fusibacter bizertensis</name>
    <dbReference type="NCBI Taxonomy" id="1488331"/>
    <lineage>
        <taxon>Bacteria</taxon>
        <taxon>Bacillati</taxon>
        <taxon>Bacillota</taxon>
        <taxon>Clostridia</taxon>
        <taxon>Eubacteriales</taxon>
        <taxon>Eubacteriales Family XII. Incertae Sedis</taxon>
        <taxon>Fusibacter</taxon>
    </lineage>
</organism>
<feature type="domain" description="AAA+ ATPase" evidence="1">
    <location>
        <begin position="35"/>
        <end position="176"/>
    </location>
</feature>
<evidence type="ECO:0000313" key="3">
    <source>
        <dbReference type="Proteomes" id="UP001158045"/>
    </source>
</evidence>
<dbReference type="InterPro" id="IPR003593">
    <property type="entry name" value="AAA+_ATPase"/>
</dbReference>
<dbReference type="PANTHER" id="PTHR42759">
    <property type="entry name" value="MOXR FAMILY PROTEIN"/>
    <property type="match status" value="1"/>
</dbReference>
<dbReference type="SMART" id="SM00382">
    <property type="entry name" value="AAA"/>
    <property type="match status" value="1"/>
</dbReference>
<dbReference type="EMBL" id="JARYZI010000003">
    <property type="protein sequence ID" value="MDH8677784.1"/>
    <property type="molecule type" value="Genomic_DNA"/>
</dbReference>